<protein>
    <submittedName>
        <fullName evidence="1">Uncharacterized protein</fullName>
    </submittedName>
</protein>
<keyword evidence="2" id="KW-1185">Reference proteome</keyword>
<dbReference type="EMBL" id="MZ443788">
    <property type="protein sequence ID" value="QZE60037.1"/>
    <property type="molecule type" value="Genomic_DNA"/>
</dbReference>
<evidence type="ECO:0000313" key="1">
    <source>
        <dbReference type="EMBL" id="QZE60037.1"/>
    </source>
</evidence>
<proteinExistence type="predicted"/>
<dbReference type="Proteomes" id="UP000827806">
    <property type="component" value="Segment"/>
</dbReference>
<gene>
    <name evidence="1" type="ORF">pEaSNUABM35_00120</name>
</gene>
<reference evidence="1 2" key="1">
    <citation type="submission" date="2021-06" db="EMBL/GenBank/DDBJ databases">
        <title>Complete genome sequence of Erwinia phage pEa_SNUABM_35.</title>
        <authorList>
            <person name="Kim S.G."/>
            <person name="Park S.C."/>
        </authorList>
    </citation>
    <scope>NUCLEOTIDE SEQUENCE [LARGE SCALE GENOMIC DNA]</scope>
</reference>
<sequence length="231" mass="26149">MRSLLHRTMNFAYIEKGVPRVVSARVMIQFPPDLINRAKHVLSNIAMQRTNLFVIKDEDYEYHNGRLETDHISWKISDRVLTAIPRAERDPNNRSCICCAIADYLDSCMKIWLRSKPEAIDLITLDVVVSDSEDRNFIDTDALDLESLFFEASVYVMESGTNSWTSYGLFYTDRRKHDGATIFLYEEGANNVSVSNANAVCLSYSDGDVHGALATLTDRFGVYAGLLTVKD</sequence>
<organism evidence="1 2">
    <name type="scientific">Erwinia phage pEa_SNUABM_35</name>
    <dbReference type="NCBI Taxonomy" id="2869557"/>
    <lineage>
        <taxon>Viruses</taxon>
        <taxon>Duplodnaviria</taxon>
        <taxon>Heunggongvirae</taxon>
        <taxon>Uroviricota</taxon>
        <taxon>Caudoviricetes</taxon>
        <taxon>Alexandravirus</taxon>
        <taxon>Alexandravirus SNUABM35</taxon>
    </lineage>
</organism>
<name>A0AAE7XPM8_9CAUD</name>
<evidence type="ECO:0000313" key="2">
    <source>
        <dbReference type="Proteomes" id="UP000827806"/>
    </source>
</evidence>
<accession>A0AAE7XPM8</accession>